<dbReference type="AlphaFoldDB" id="C3MI78"/>
<dbReference type="Proteomes" id="UP000001054">
    <property type="component" value="Chromosome"/>
</dbReference>
<proteinExistence type="predicted"/>
<name>C3MI78_SINFN</name>
<dbReference type="HOGENOM" id="CLU_2685312_0_0_5"/>
<organism evidence="1 2">
    <name type="scientific">Sinorhizobium fredii (strain NBRC 101917 / NGR234)</name>
    <dbReference type="NCBI Taxonomy" id="394"/>
    <lineage>
        <taxon>Bacteria</taxon>
        <taxon>Pseudomonadati</taxon>
        <taxon>Pseudomonadota</taxon>
        <taxon>Alphaproteobacteria</taxon>
        <taxon>Hyphomicrobiales</taxon>
        <taxon>Rhizobiaceae</taxon>
        <taxon>Sinorhizobium/Ensifer group</taxon>
        <taxon>Sinorhizobium</taxon>
    </lineage>
</organism>
<sequence>MRRAFLLSSWSTTICILVEFAQLPFRSEAICRSKPYSDRRENPRGRVLLRKGLRRLLSTKFLTAVRLPVCLTMV</sequence>
<dbReference type="KEGG" id="rhi:NGR_c06330"/>
<reference evidence="1 2" key="1">
    <citation type="journal article" date="2009" name="Appl. Environ. Microbiol.">
        <title>Rhizobium sp. strain NGR234 possesses a remarkable number of secretion systems.</title>
        <authorList>
            <person name="Schmeisser C."/>
            <person name="Liesegang H."/>
            <person name="Krysciak D."/>
            <person name="Bakkou N."/>
            <person name="Le Quere A."/>
            <person name="Wollherr A."/>
            <person name="Heinemeyer I."/>
            <person name="Morgenstern B."/>
            <person name="Pommerening-Roeser A."/>
            <person name="Flores M."/>
            <person name="Palacios R."/>
            <person name="Brenner S."/>
            <person name="Gottschalk G."/>
            <person name="Schmitz R.A."/>
            <person name="Broughton W.J."/>
            <person name="Perret X."/>
            <person name="Strittmatter A.W."/>
            <person name="Streit W.R."/>
        </authorList>
    </citation>
    <scope>NUCLEOTIDE SEQUENCE [LARGE SCALE GENOMIC DNA]</scope>
    <source>
        <strain evidence="2">NBRC 101917 / NGR234</strain>
    </source>
</reference>
<dbReference type="STRING" id="394.NGR_c06330"/>
<protein>
    <submittedName>
        <fullName evidence="1">Uncharacterized protein</fullName>
    </submittedName>
</protein>
<gene>
    <name evidence="1" type="ordered locus">NGR_c06330</name>
</gene>
<evidence type="ECO:0000313" key="1">
    <source>
        <dbReference type="EMBL" id="ACP24426.1"/>
    </source>
</evidence>
<evidence type="ECO:0000313" key="2">
    <source>
        <dbReference type="Proteomes" id="UP000001054"/>
    </source>
</evidence>
<accession>C3MI78</accession>
<keyword evidence="2" id="KW-1185">Reference proteome</keyword>
<dbReference type="EMBL" id="CP001389">
    <property type="protein sequence ID" value="ACP24426.1"/>
    <property type="molecule type" value="Genomic_DNA"/>
</dbReference>